<dbReference type="Proteomes" id="UP001365542">
    <property type="component" value="Unassembled WGS sequence"/>
</dbReference>
<dbReference type="EMBL" id="JAVHJO010000010">
    <property type="protein sequence ID" value="KAK6535668.1"/>
    <property type="molecule type" value="Genomic_DNA"/>
</dbReference>
<comment type="caution">
    <text evidence="2">The sequence shown here is derived from an EMBL/GenBank/DDBJ whole genome shotgun (WGS) entry which is preliminary data.</text>
</comment>
<evidence type="ECO:0000256" key="1">
    <source>
        <dbReference type="SAM" id="MobiDB-lite"/>
    </source>
</evidence>
<protein>
    <submittedName>
        <fullName evidence="2">Uncharacterized protein</fullName>
    </submittedName>
</protein>
<proteinExistence type="predicted"/>
<reference evidence="2 3" key="1">
    <citation type="submission" date="2019-10" db="EMBL/GenBank/DDBJ databases">
        <authorList>
            <person name="Palmer J.M."/>
        </authorList>
    </citation>
    <scope>NUCLEOTIDE SEQUENCE [LARGE SCALE GENOMIC DNA]</scope>
    <source>
        <strain evidence="2 3">TWF694</strain>
    </source>
</reference>
<feature type="compositionally biased region" description="Basic and acidic residues" evidence="1">
    <location>
        <begin position="22"/>
        <end position="39"/>
    </location>
</feature>
<gene>
    <name evidence="2" type="ORF">TWF694_002121</name>
</gene>
<sequence>MQNNILLPNSNVAQLSGMSQSEETRLDYHHNAPENDPHFLDSGVKKGLLKLGRKIGLVEKPRRSSVPQYGLDEKPVLETQSFGEKKRRASFWGRSNSYPDGQEPKGKQKQILGDYNSHEDQPNVPMTQQSLQKDYEDARIRRASMQG</sequence>
<accession>A0AAV9X5U2</accession>
<evidence type="ECO:0000313" key="3">
    <source>
        <dbReference type="Proteomes" id="UP001365542"/>
    </source>
</evidence>
<evidence type="ECO:0000313" key="2">
    <source>
        <dbReference type="EMBL" id="KAK6535668.1"/>
    </source>
</evidence>
<feature type="region of interest" description="Disordered" evidence="1">
    <location>
        <begin position="66"/>
        <end position="147"/>
    </location>
</feature>
<feature type="region of interest" description="Disordered" evidence="1">
    <location>
        <begin position="17"/>
        <end position="40"/>
    </location>
</feature>
<name>A0AAV9X5U2_9PEZI</name>
<keyword evidence="3" id="KW-1185">Reference proteome</keyword>
<dbReference type="AlphaFoldDB" id="A0AAV9X5U2"/>
<organism evidence="2 3">
    <name type="scientific">Orbilia ellipsospora</name>
    <dbReference type="NCBI Taxonomy" id="2528407"/>
    <lineage>
        <taxon>Eukaryota</taxon>
        <taxon>Fungi</taxon>
        <taxon>Dikarya</taxon>
        <taxon>Ascomycota</taxon>
        <taxon>Pezizomycotina</taxon>
        <taxon>Orbiliomycetes</taxon>
        <taxon>Orbiliales</taxon>
        <taxon>Orbiliaceae</taxon>
        <taxon>Orbilia</taxon>
    </lineage>
</organism>